<name>A0A8J6NES9_9CHLR</name>
<accession>A0A8J6NES9</accession>
<keyword evidence="1" id="KW-1133">Transmembrane helix</keyword>
<evidence type="ECO:0000313" key="3">
    <source>
        <dbReference type="Proteomes" id="UP000614469"/>
    </source>
</evidence>
<comment type="caution">
    <text evidence="2">The sequence shown here is derived from an EMBL/GenBank/DDBJ whole genome shotgun (WGS) entry which is preliminary data.</text>
</comment>
<reference evidence="2 3" key="1">
    <citation type="submission" date="2020-08" db="EMBL/GenBank/DDBJ databases">
        <title>Bridging the membrane lipid divide: bacteria of the FCB group superphylum have the potential to synthesize archaeal ether lipids.</title>
        <authorList>
            <person name="Villanueva L."/>
            <person name="Von Meijenfeldt F.A.B."/>
            <person name="Westbye A.B."/>
            <person name="Yadav S."/>
            <person name="Hopmans E.C."/>
            <person name="Dutilh B.E."/>
            <person name="Sinninghe Damste J.S."/>
        </authorList>
    </citation>
    <scope>NUCLEOTIDE SEQUENCE [LARGE SCALE GENOMIC DNA]</scope>
    <source>
        <strain evidence="2">NIOZ-UU36</strain>
    </source>
</reference>
<sequence>MAEYEKKDDKSKGGILLMGALIGALTGLGAAYLLTRNAEKEGETLSLTSGQGLKLGLLILGTLRQIMQLDDGKPKGK</sequence>
<keyword evidence="1" id="KW-0472">Membrane</keyword>
<proteinExistence type="predicted"/>
<protein>
    <submittedName>
        <fullName evidence="2">Uncharacterized protein</fullName>
    </submittedName>
</protein>
<feature type="transmembrane region" description="Helical" evidence="1">
    <location>
        <begin position="15"/>
        <end position="34"/>
    </location>
</feature>
<evidence type="ECO:0000313" key="2">
    <source>
        <dbReference type="EMBL" id="MBC8333983.1"/>
    </source>
</evidence>
<dbReference type="EMBL" id="JACNJN010000036">
    <property type="protein sequence ID" value="MBC8333983.1"/>
    <property type="molecule type" value="Genomic_DNA"/>
</dbReference>
<dbReference type="AlphaFoldDB" id="A0A8J6NES9"/>
<gene>
    <name evidence="2" type="ORF">H8E29_01850</name>
</gene>
<dbReference type="Proteomes" id="UP000614469">
    <property type="component" value="Unassembled WGS sequence"/>
</dbReference>
<organism evidence="2 3">
    <name type="scientific">Candidatus Desulfolinea nitratireducens</name>
    <dbReference type="NCBI Taxonomy" id="2841698"/>
    <lineage>
        <taxon>Bacteria</taxon>
        <taxon>Bacillati</taxon>
        <taxon>Chloroflexota</taxon>
        <taxon>Anaerolineae</taxon>
        <taxon>Anaerolineales</taxon>
        <taxon>Anaerolineales incertae sedis</taxon>
        <taxon>Candidatus Desulfolinea</taxon>
    </lineage>
</organism>
<evidence type="ECO:0000256" key="1">
    <source>
        <dbReference type="SAM" id="Phobius"/>
    </source>
</evidence>
<keyword evidence="1" id="KW-0812">Transmembrane</keyword>